<name>A0A9X4RFV8_9CYAN</name>
<dbReference type="RefSeq" id="WP_009625182.1">
    <property type="nucleotide sequence ID" value="NZ_VBTY01000005.1"/>
</dbReference>
<keyword evidence="2" id="KW-1185">Reference proteome</keyword>
<reference evidence="1" key="1">
    <citation type="submission" date="2019-05" db="EMBL/GenBank/DDBJ databases">
        <title>Whole genome sequencing of Pseudanabaena catenata USMAC16.</title>
        <authorList>
            <person name="Khan Z."/>
            <person name="Omar W.M."/>
            <person name="Convey P."/>
            <person name="Merican F."/>
            <person name="Najimudin N."/>
        </authorList>
    </citation>
    <scope>NUCLEOTIDE SEQUENCE</scope>
    <source>
        <strain evidence="1">USMAC16</strain>
    </source>
</reference>
<dbReference type="EMBL" id="VBTY01000005">
    <property type="protein sequence ID" value="MDG3493153.1"/>
    <property type="molecule type" value="Genomic_DNA"/>
</dbReference>
<protein>
    <submittedName>
        <fullName evidence="1">Uncharacterized protein</fullName>
    </submittedName>
</protein>
<accession>A0A9X4RFV8</accession>
<sequence length="349" mass="39979">MSNIFLLPPNLDKRERFAASWEYLLKNVHSLGQDFVSFLTQRSGKPRSTFIKAVSYPFFSSDIQPDILLECQDFDIICDHRIESELSEYSLASFLAIAKLQAKPTYVAVISNSYCLFEPEILDSEEAKLYYLQPHGDINSSMPYFCWQDIYALVAQKEHHLAHEFVEYMHFMDMQPWQHRMWGDLFLNPDVAKSFSEQWGQTIDYFEGIAIAKQSGYSALEIIYPLPWLQLLYVYAARSVPHQDLQSVSPYLVATVWLKGDARKQIRAFQGINQSFAIPENNDLIVEVRASVADGLWIMKADSRPKLAATYYTSLDRLVSKDIPQVQANLLAFTKAVFAHVKSIVSSSV</sequence>
<comment type="caution">
    <text evidence="1">The sequence shown here is derived from an EMBL/GenBank/DDBJ whole genome shotgun (WGS) entry which is preliminary data.</text>
</comment>
<gene>
    <name evidence="1" type="ORF">FEV09_01135</name>
</gene>
<proteinExistence type="predicted"/>
<evidence type="ECO:0000313" key="2">
    <source>
        <dbReference type="Proteomes" id="UP001152872"/>
    </source>
</evidence>
<dbReference type="Proteomes" id="UP001152872">
    <property type="component" value="Unassembled WGS sequence"/>
</dbReference>
<organism evidence="1 2">
    <name type="scientific">Pseudanabaena catenata USMAC16</name>
    <dbReference type="NCBI Taxonomy" id="1855837"/>
    <lineage>
        <taxon>Bacteria</taxon>
        <taxon>Bacillati</taxon>
        <taxon>Cyanobacteriota</taxon>
        <taxon>Cyanophyceae</taxon>
        <taxon>Pseudanabaenales</taxon>
        <taxon>Pseudanabaenaceae</taxon>
        <taxon>Pseudanabaena</taxon>
    </lineage>
</organism>
<evidence type="ECO:0000313" key="1">
    <source>
        <dbReference type="EMBL" id="MDG3493153.1"/>
    </source>
</evidence>
<dbReference type="AlphaFoldDB" id="A0A9X4RFV8"/>